<feature type="transmembrane region" description="Helical" evidence="9">
    <location>
        <begin position="331"/>
        <end position="351"/>
    </location>
</feature>
<dbReference type="Proteomes" id="UP000254792">
    <property type="component" value="Chromosome"/>
</dbReference>
<dbReference type="Pfam" id="PF04143">
    <property type="entry name" value="Sulf_transp"/>
    <property type="match status" value="1"/>
</dbReference>
<proteinExistence type="inferred from homology"/>
<dbReference type="PANTHER" id="PTHR30574">
    <property type="entry name" value="INNER MEMBRANE PROTEIN YEDE"/>
    <property type="match status" value="1"/>
</dbReference>
<dbReference type="AlphaFoldDB" id="A0A345Z2P4"/>
<comment type="similarity">
    <text evidence="8">Belongs to the TsuA/YedE (TC 9.B.102) family.</text>
</comment>
<evidence type="ECO:0000256" key="2">
    <source>
        <dbReference type="ARBA" id="ARBA00022448"/>
    </source>
</evidence>
<keyword evidence="11" id="KW-1185">Reference proteome</keyword>
<reference evidence="10 11" key="1">
    <citation type="submission" date="2018-07" db="EMBL/GenBank/DDBJ databases">
        <title>Complete genome sequence of Spiroplasma alleghenense PLHS-1 (ATCC 51752).</title>
        <authorList>
            <person name="Chou L."/>
            <person name="Lee T.-Y."/>
            <person name="Tsai Y.-M."/>
            <person name="Kuo C.-H."/>
        </authorList>
    </citation>
    <scope>NUCLEOTIDE SEQUENCE [LARGE SCALE GENOMIC DNA]</scope>
    <source>
        <strain evidence="10 11">PLHS-1</strain>
    </source>
</reference>
<feature type="transmembrane region" description="Helical" evidence="9">
    <location>
        <begin position="257"/>
        <end position="276"/>
    </location>
</feature>
<comment type="subcellular location">
    <subcellularLocation>
        <location evidence="1">Cell inner membrane</location>
        <topology evidence="1">Multi-pass membrane protein</topology>
    </subcellularLocation>
</comment>
<evidence type="ECO:0000256" key="4">
    <source>
        <dbReference type="ARBA" id="ARBA00022519"/>
    </source>
</evidence>
<keyword evidence="3" id="KW-1003">Cell membrane</keyword>
<sequence length="425" mass="46638">MEKKLDSKKTYNWQKFISFFLLAFFIVMILQWIFADYYKGAGQTIILFWIFGGLLGYLLSRCRFGFLGPIKRLVNNGDGRQARLMILMMTLSTLIAGFIIAGFGTTLAGNASIGLGVILGGFVFGLAMVFAGGCASGILTDGGKGTLGAFIVIIFFSLGAFIGAILNVYTSELNFLQGDGTNYSNLSSNYGWLIGIIINLVLFSILLVVIKLVEIKKQKTNPLYIKQDVRKTENNVETDDKKNFWQELYYKAFVEKWSWHIGAILLALWFGAYISATKGTSGVAGGYTNWGAWILWLFGYHDLGIHGLVINNKEVISAAKISAGPLKDTGAMFNLSIIIGAMFYFLSSNNFKFGRPKTWLKPIILAVAGLGMGIGAKIAGGCNLGAMWFGISVFKGSGWFFTIFMVIGAVLGLCIQRKVTTCRRD</sequence>
<gene>
    <name evidence="10" type="ORF">SALLE_v1c01970</name>
</gene>
<feature type="transmembrane region" description="Helical" evidence="9">
    <location>
        <begin position="363"/>
        <end position="391"/>
    </location>
</feature>
<keyword evidence="6 9" id="KW-1133">Transmembrane helix</keyword>
<protein>
    <submittedName>
        <fullName evidence="10">Uncharacterized protein</fullName>
    </submittedName>
</protein>
<keyword evidence="2" id="KW-0813">Transport</keyword>
<keyword evidence="5 9" id="KW-0812">Transmembrane</keyword>
<feature type="transmembrane region" description="Helical" evidence="9">
    <location>
        <begin position="190"/>
        <end position="210"/>
    </location>
</feature>
<dbReference type="KEGG" id="salx:SALLE_v1c01970"/>
<evidence type="ECO:0000256" key="3">
    <source>
        <dbReference type="ARBA" id="ARBA00022475"/>
    </source>
</evidence>
<accession>A0A345Z2P4</accession>
<dbReference type="GO" id="GO:0005886">
    <property type="term" value="C:plasma membrane"/>
    <property type="evidence" value="ECO:0007669"/>
    <property type="project" value="UniProtKB-SubCell"/>
</dbReference>
<name>A0A345Z2P4_9MOLU</name>
<keyword evidence="4" id="KW-0997">Cell inner membrane</keyword>
<feature type="transmembrane region" description="Helical" evidence="9">
    <location>
        <begin position="81"/>
        <end position="101"/>
    </location>
</feature>
<evidence type="ECO:0000256" key="7">
    <source>
        <dbReference type="ARBA" id="ARBA00023136"/>
    </source>
</evidence>
<evidence type="ECO:0000256" key="8">
    <source>
        <dbReference type="ARBA" id="ARBA00035655"/>
    </source>
</evidence>
<feature type="transmembrane region" description="Helical" evidence="9">
    <location>
        <begin position="147"/>
        <end position="170"/>
    </location>
</feature>
<feature type="transmembrane region" description="Helical" evidence="9">
    <location>
        <begin position="40"/>
        <end position="60"/>
    </location>
</feature>
<evidence type="ECO:0000313" key="11">
    <source>
        <dbReference type="Proteomes" id="UP000254792"/>
    </source>
</evidence>
<dbReference type="PANTHER" id="PTHR30574:SF1">
    <property type="entry name" value="SULPHUR TRANSPORT DOMAIN-CONTAINING PROTEIN"/>
    <property type="match status" value="1"/>
</dbReference>
<evidence type="ECO:0000256" key="1">
    <source>
        <dbReference type="ARBA" id="ARBA00004429"/>
    </source>
</evidence>
<evidence type="ECO:0000256" key="9">
    <source>
        <dbReference type="SAM" id="Phobius"/>
    </source>
</evidence>
<keyword evidence="7 9" id="KW-0472">Membrane</keyword>
<dbReference type="InterPro" id="IPR007272">
    <property type="entry name" value="Sulf_transp_TsuA/YedE"/>
</dbReference>
<feature type="transmembrane region" description="Helical" evidence="9">
    <location>
        <begin position="113"/>
        <end position="135"/>
    </location>
</feature>
<feature type="transmembrane region" description="Helical" evidence="9">
    <location>
        <begin position="16"/>
        <end position="34"/>
    </location>
</feature>
<evidence type="ECO:0000313" key="10">
    <source>
        <dbReference type="EMBL" id="AXK50873.1"/>
    </source>
</evidence>
<dbReference type="RefSeq" id="WP_115557793.1">
    <property type="nucleotide sequence ID" value="NZ_CP031376.1"/>
</dbReference>
<organism evidence="10 11">
    <name type="scientific">Spiroplasma alleghenense</name>
    <dbReference type="NCBI Taxonomy" id="216931"/>
    <lineage>
        <taxon>Bacteria</taxon>
        <taxon>Bacillati</taxon>
        <taxon>Mycoplasmatota</taxon>
        <taxon>Mollicutes</taxon>
        <taxon>Entomoplasmatales</taxon>
        <taxon>Spiroplasmataceae</taxon>
        <taxon>Spiroplasma</taxon>
    </lineage>
</organism>
<evidence type="ECO:0000256" key="5">
    <source>
        <dbReference type="ARBA" id="ARBA00022692"/>
    </source>
</evidence>
<dbReference type="OrthoDB" id="9794165at2"/>
<feature type="transmembrane region" description="Helical" evidence="9">
    <location>
        <begin position="397"/>
        <end position="415"/>
    </location>
</feature>
<dbReference type="EMBL" id="CP031376">
    <property type="protein sequence ID" value="AXK50873.1"/>
    <property type="molecule type" value="Genomic_DNA"/>
</dbReference>
<evidence type="ECO:0000256" key="6">
    <source>
        <dbReference type="ARBA" id="ARBA00022989"/>
    </source>
</evidence>